<dbReference type="GO" id="GO:0004399">
    <property type="term" value="F:histidinol dehydrogenase activity"/>
    <property type="evidence" value="ECO:0007669"/>
    <property type="project" value="TreeGrafter"/>
</dbReference>
<dbReference type="PANTHER" id="PTHR21256">
    <property type="entry name" value="HISTIDINOL DEHYDROGENASE HDH"/>
    <property type="match status" value="1"/>
</dbReference>
<dbReference type="Gene3D" id="3.40.50.1980">
    <property type="entry name" value="Nitrogenase molybdenum iron protein domain"/>
    <property type="match status" value="1"/>
</dbReference>
<protein>
    <recommendedName>
        <fullName evidence="3">Histidinol dehydrogenase</fullName>
    </recommendedName>
</protein>
<reference evidence="2" key="1">
    <citation type="journal article" date="2014" name="Front. Microbiol.">
        <title>High frequency of phylogenetically diverse reductive dehalogenase-homologous genes in deep subseafloor sedimentary metagenomes.</title>
        <authorList>
            <person name="Kawai M."/>
            <person name="Futagami T."/>
            <person name="Toyoda A."/>
            <person name="Takaki Y."/>
            <person name="Nishi S."/>
            <person name="Hori S."/>
            <person name="Arai W."/>
            <person name="Tsubouchi T."/>
            <person name="Morono Y."/>
            <person name="Uchiyama I."/>
            <person name="Ito T."/>
            <person name="Fujiyama A."/>
            <person name="Inagaki F."/>
            <person name="Takami H."/>
        </authorList>
    </citation>
    <scope>NUCLEOTIDE SEQUENCE</scope>
    <source>
        <strain evidence="2">Expedition CK06-06</strain>
    </source>
</reference>
<dbReference type="EMBL" id="BARW01029296">
    <property type="protein sequence ID" value="GAJ07926.1"/>
    <property type="molecule type" value="Genomic_DNA"/>
</dbReference>
<dbReference type="GO" id="GO:0051287">
    <property type="term" value="F:NAD binding"/>
    <property type="evidence" value="ECO:0007669"/>
    <property type="project" value="InterPro"/>
</dbReference>
<evidence type="ECO:0000313" key="2">
    <source>
        <dbReference type="EMBL" id="GAJ07926.1"/>
    </source>
</evidence>
<dbReference type="GO" id="GO:0005829">
    <property type="term" value="C:cytosol"/>
    <property type="evidence" value="ECO:0007669"/>
    <property type="project" value="TreeGrafter"/>
</dbReference>
<proteinExistence type="predicted"/>
<evidence type="ECO:0000256" key="1">
    <source>
        <dbReference type="ARBA" id="ARBA00023002"/>
    </source>
</evidence>
<dbReference type="InterPro" id="IPR012131">
    <property type="entry name" value="Hstdl_DH"/>
</dbReference>
<keyword evidence="1" id="KW-0560">Oxidoreductase</keyword>
<feature type="non-terminal residue" evidence="2">
    <location>
        <position position="80"/>
    </location>
</feature>
<sequence length="80" mass="8968">MFGTDDPEQAVRQIVSEVRNRGNAALLDYTLRIDGIKLTSLEVGKQQIANAYQEVDRELVSALKLAAERIHSFHTAQKDN</sequence>
<name>X1V6J1_9ZZZZ</name>
<dbReference type="GO" id="GO:0046872">
    <property type="term" value="F:metal ion binding"/>
    <property type="evidence" value="ECO:0007669"/>
    <property type="project" value="InterPro"/>
</dbReference>
<comment type="caution">
    <text evidence="2">The sequence shown here is derived from an EMBL/GenBank/DDBJ whole genome shotgun (WGS) entry which is preliminary data.</text>
</comment>
<evidence type="ECO:0008006" key="3">
    <source>
        <dbReference type="Google" id="ProtNLM"/>
    </source>
</evidence>
<dbReference type="PANTHER" id="PTHR21256:SF2">
    <property type="entry name" value="HISTIDINE BIOSYNTHESIS TRIFUNCTIONAL PROTEIN"/>
    <property type="match status" value="1"/>
</dbReference>
<accession>X1V6J1</accession>
<gene>
    <name evidence="2" type="ORF">S12H4_47113</name>
</gene>
<dbReference type="GO" id="GO:0000105">
    <property type="term" value="P:L-histidine biosynthetic process"/>
    <property type="evidence" value="ECO:0007669"/>
    <property type="project" value="TreeGrafter"/>
</dbReference>
<dbReference type="Pfam" id="PF00815">
    <property type="entry name" value="Histidinol_dh"/>
    <property type="match status" value="1"/>
</dbReference>
<organism evidence="2">
    <name type="scientific">marine sediment metagenome</name>
    <dbReference type="NCBI Taxonomy" id="412755"/>
    <lineage>
        <taxon>unclassified sequences</taxon>
        <taxon>metagenomes</taxon>
        <taxon>ecological metagenomes</taxon>
    </lineage>
</organism>
<dbReference type="AlphaFoldDB" id="X1V6J1"/>